<evidence type="ECO:0000313" key="4">
    <source>
        <dbReference type="Proteomes" id="UP001519535"/>
    </source>
</evidence>
<evidence type="ECO:0000256" key="1">
    <source>
        <dbReference type="SAM" id="MobiDB-lite"/>
    </source>
</evidence>
<accession>A0ABS5RGX0</accession>
<feature type="domain" description="HNH nuclease" evidence="2">
    <location>
        <begin position="360"/>
        <end position="412"/>
    </location>
</feature>
<protein>
    <submittedName>
        <fullName evidence="3">DUF222 domain-containing protein</fullName>
    </submittedName>
</protein>
<feature type="region of interest" description="Disordered" evidence="1">
    <location>
        <begin position="426"/>
        <end position="445"/>
    </location>
</feature>
<evidence type="ECO:0000259" key="2">
    <source>
        <dbReference type="SMART" id="SM00507"/>
    </source>
</evidence>
<dbReference type="InterPro" id="IPR003870">
    <property type="entry name" value="DUF222"/>
</dbReference>
<keyword evidence="4" id="KW-1185">Reference proteome</keyword>
<organism evidence="3 4">
    <name type="scientific">Mycolicibacter acidiphilus</name>
    <dbReference type="NCBI Taxonomy" id="2835306"/>
    <lineage>
        <taxon>Bacteria</taxon>
        <taxon>Bacillati</taxon>
        <taxon>Actinomycetota</taxon>
        <taxon>Actinomycetes</taxon>
        <taxon>Mycobacteriales</taxon>
        <taxon>Mycobacteriaceae</taxon>
        <taxon>Mycolicibacter</taxon>
    </lineage>
</organism>
<comment type="caution">
    <text evidence="3">The sequence shown here is derived from an EMBL/GenBank/DDBJ whole genome shotgun (WGS) entry which is preliminary data.</text>
</comment>
<dbReference type="EMBL" id="JAHCLR010000012">
    <property type="protein sequence ID" value="MBS9533548.1"/>
    <property type="molecule type" value="Genomic_DNA"/>
</dbReference>
<dbReference type="Pfam" id="PF02720">
    <property type="entry name" value="DUF222"/>
    <property type="match status" value="1"/>
</dbReference>
<sequence length="445" mass="48034">MFESMCDSDVVSAIGDSARSENIACARRVAAVAELYDRRQVWVQGPQDRRRWSFDVWDVVAAEIAAAQASTPAAASALLHVAVCLHQRLPKVAALFATGALTYRDVALIVNRTLLALAPDVLADIDAELAEALPRWGVLSRRKTEQHIDALIEAHDPDARRRTETTVRSRFLDIEQRGDTATITGDVLPTDAALLDHRLTALAKTVCPDDPRTINQRRADALGALAAGHDTLTCACGSEDCPAADSAPAPAVLIHVLAEQATIDAPVGDLHGKQPSDGPEFVTDPARAVEIIRESRTPKPAPEPAPEPMPPNPKPGLTLGGPIIPAAILADLVRRGIAEIRPVKHPGDGPPEPRYRPSRSLADFIRCRDMTCRWPGCDCPAQFCDIDHTIPYDVGGLTHSSNLKLYCRRHHRTCFTHYTYGHESGHVSPNLTGPRRPATGGVPAA</sequence>
<dbReference type="SMART" id="SM00507">
    <property type="entry name" value="HNHc"/>
    <property type="match status" value="1"/>
</dbReference>
<dbReference type="Proteomes" id="UP001519535">
    <property type="component" value="Unassembled WGS sequence"/>
</dbReference>
<dbReference type="RefSeq" id="WP_214092430.1">
    <property type="nucleotide sequence ID" value="NZ_JAHCLR010000012.1"/>
</dbReference>
<gene>
    <name evidence="3" type="ORF">KIH27_08095</name>
</gene>
<reference evidence="3 4" key="1">
    <citation type="submission" date="2021-05" db="EMBL/GenBank/DDBJ databases">
        <title>Mycobacterium acidophilum sp. nov., an extremely acid-tolerant member of the genus Mycobacterium.</title>
        <authorList>
            <person name="Xia J."/>
        </authorList>
    </citation>
    <scope>NUCLEOTIDE SEQUENCE [LARGE SCALE GENOMIC DNA]</scope>
    <source>
        <strain evidence="3 4">M1</strain>
    </source>
</reference>
<name>A0ABS5RGX0_9MYCO</name>
<dbReference type="InterPro" id="IPR003615">
    <property type="entry name" value="HNH_nuc"/>
</dbReference>
<dbReference type="CDD" id="cd00085">
    <property type="entry name" value="HNHc"/>
    <property type="match status" value="1"/>
</dbReference>
<evidence type="ECO:0000313" key="3">
    <source>
        <dbReference type="EMBL" id="MBS9533548.1"/>
    </source>
</evidence>
<proteinExistence type="predicted"/>